<feature type="transmembrane region" description="Helical" evidence="1">
    <location>
        <begin position="63"/>
        <end position="86"/>
    </location>
</feature>
<keyword evidence="1" id="KW-1133">Transmembrane helix</keyword>
<protein>
    <submittedName>
        <fullName evidence="2">Uncharacterized protein</fullName>
    </submittedName>
</protein>
<evidence type="ECO:0000313" key="3">
    <source>
        <dbReference type="Proteomes" id="UP000239089"/>
    </source>
</evidence>
<dbReference type="EMBL" id="NHSJ01000092">
    <property type="protein sequence ID" value="PPQ29465.1"/>
    <property type="molecule type" value="Genomic_DNA"/>
</dbReference>
<dbReference type="AlphaFoldDB" id="A0A2S6N4C3"/>
<organism evidence="2 3">
    <name type="scientific">Rhodoblastus sphagnicola</name>
    <dbReference type="NCBI Taxonomy" id="333368"/>
    <lineage>
        <taxon>Bacteria</taxon>
        <taxon>Pseudomonadati</taxon>
        <taxon>Pseudomonadota</taxon>
        <taxon>Alphaproteobacteria</taxon>
        <taxon>Hyphomicrobiales</taxon>
        <taxon>Rhodoblastaceae</taxon>
        <taxon>Rhodoblastus</taxon>
    </lineage>
</organism>
<proteinExistence type="predicted"/>
<reference evidence="2 3" key="1">
    <citation type="journal article" date="2018" name="Arch. Microbiol.">
        <title>New insights into the metabolic potential of the phototrophic purple bacterium Rhodopila globiformis DSM 161(T) from its draft genome sequence and evidence for a vanadium-dependent nitrogenase.</title>
        <authorList>
            <person name="Imhoff J.F."/>
            <person name="Rahn T."/>
            <person name="Kunzel S."/>
            <person name="Neulinger S.C."/>
        </authorList>
    </citation>
    <scope>NUCLEOTIDE SEQUENCE [LARGE SCALE GENOMIC DNA]</scope>
    <source>
        <strain evidence="2 3">DSM 16996</strain>
    </source>
</reference>
<feature type="transmembrane region" description="Helical" evidence="1">
    <location>
        <begin position="32"/>
        <end position="56"/>
    </location>
</feature>
<gene>
    <name evidence="2" type="ORF">CCR94_15275</name>
</gene>
<sequence>MNAMPARLFDLLSAAVGRRLRAIALGAALKGLAFGLTALFAALALGFGALAAYAALSAAEGPVVAALIVAGLCAALALAAFVVLAWRVAPAPPTPAGAQANAQTNAPPDPLVEDLLAALAAQDQLARALTQSARVATPTRLVVLALSCGLAIGGQIGKRSAPKC</sequence>
<accession>A0A2S6N4C3</accession>
<keyword evidence="3" id="KW-1185">Reference proteome</keyword>
<evidence type="ECO:0000256" key="1">
    <source>
        <dbReference type="SAM" id="Phobius"/>
    </source>
</evidence>
<evidence type="ECO:0000313" key="2">
    <source>
        <dbReference type="EMBL" id="PPQ29465.1"/>
    </source>
</evidence>
<dbReference type="Proteomes" id="UP000239089">
    <property type="component" value="Unassembled WGS sequence"/>
</dbReference>
<comment type="caution">
    <text evidence="2">The sequence shown here is derived from an EMBL/GenBank/DDBJ whole genome shotgun (WGS) entry which is preliminary data.</text>
</comment>
<keyword evidence="1" id="KW-0812">Transmembrane</keyword>
<name>A0A2S6N4C3_9HYPH</name>
<keyword evidence="1" id="KW-0472">Membrane</keyword>